<reference evidence="3 4" key="1">
    <citation type="submission" date="2018-06" db="EMBL/GenBank/DDBJ databases">
        <authorList>
            <consortium name="Pathogen Informatics"/>
            <person name="Doyle S."/>
        </authorList>
    </citation>
    <scope>NUCLEOTIDE SEQUENCE [LARGE SCALE GENOMIC DNA]</scope>
    <source>
        <strain evidence="3 4">NCTC11009</strain>
    </source>
</reference>
<evidence type="ECO:0000259" key="2">
    <source>
        <dbReference type="Pfam" id="PF12870"/>
    </source>
</evidence>
<dbReference type="Gene3D" id="3.10.450.50">
    <property type="match status" value="1"/>
</dbReference>
<evidence type="ECO:0000313" key="4">
    <source>
        <dbReference type="Proteomes" id="UP000250242"/>
    </source>
</evidence>
<feature type="chain" id="PRO_5016114893" evidence="1">
    <location>
        <begin position="20"/>
        <end position="138"/>
    </location>
</feature>
<dbReference type="InterPro" id="IPR024267">
    <property type="entry name" value="DUF4878"/>
</dbReference>
<dbReference type="AlphaFoldDB" id="A0A2X1WKC8"/>
<protein>
    <submittedName>
        <fullName evidence="3">Lumazine-binding domain</fullName>
    </submittedName>
</protein>
<accession>A0A2X1WKC8</accession>
<evidence type="ECO:0000313" key="3">
    <source>
        <dbReference type="EMBL" id="SPY07235.1"/>
    </source>
</evidence>
<sequence>MKKWLVFVFALSFSFFLTACGGSSKPYEKTAIEFIEAMYNGQGDKVQKMIYIPAEEFKEPGIEEMVKGKMAAAAHDAKKQADQYGGLKNVTVLESSHDESGKRADVRLALTFKNGPEGSREERVDLIKDGSTWKVNLD</sequence>
<dbReference type="Proteomes" id="UP000250242">
    <property type="component" value="Unassembled WGS sequence"/>
</dbReference>
<evidence type="ECO:0000256" key="1">
    <source>
        <dbReference type="SAM" id="SignalP"/>
    </source>
</evidence>
<proteinExistence type="predicted"/>
<feature type="signal peptide" evidence="1">
    <location>
        <begin position="1"/>
        <end position="19"/>
    </location>
</feature>
<dbReference type="EMBL" id="UATH01000001">
    <property type="protein sequence ID" value="SPY07235.1"/>
    <property type="molecule type" value="Genomic_DNA"/>
</dbReference>
<organism evidence="3 4">
    <name type="scientific">Oligella urethralis</name>
    <dbReference type="NCBI Taxonomy" id="90245"/>
    <lineage>
        <taxon>Bacteria</taxon>
        <taxon>Pseudomonadati</taxon>
        <taxon>Pseudomonadota</taxon>
        <taxon>Betaproteobacteria</taxon>
        <taxon>Burkholderiales</taxon>
        <taxon>Alcaligenaceae</taxon>
        <taxon>Oligella</taxon>
    </lineage>
</organism>
<dbReference type="RefSeq" id="WP_113062225.1">
    <property type="nucleotide sequence ID" value="NZ_UATH01000001.1"/>
</dbReference>
<dbReference type="PROSITE" id="PS51257">
    <property type="entry name" value="PROKAR_LIPOPROTEIN"/>
    <property type="match status" value="1"/>
</dbReference>
<feature type="domain" description="DUF4878" evidence="2">
    <location>
        <begin position="19"/>
        <end position="136"/>
    </location>
</feature>
<keyword evidence="1" id="KW-0732">Signal</keyword>
<gene>
    <name evidence="3" type="ORF">NCTC11009_00428</name>
</gene>
<dbReference type="Pfam" id="PF12870">
    <property type="entry name" value="DUF4878"/>
    <property type="match status" value="1"/>
</dbReference>
<name>A0A2X1WKC8_9BURK</name>